<keyword evidence="6" id="KW-1185">Reference proteome</keyword>
<dbReference type="Ensembl" id="ENSCMIT00000001902.1">
    <property type="protein sequence ID" value="ENSCMIP00000001831.1"/>
    <property type="gene ID" value="ENSCMIG00000001143.1"/>
</dbReference>
<evidence type="ECO:0000256" key="4">
    <source>
        <dbReference type="ARBA" id="ARBA00022729"/>
    </source>
</evidence>
<organism evidence="5 6">
    <name type="scientific">Callorhinchus milii</name>
    <name type="common">Ghost shark</name>
    <dbReference type="NCBI Taxonomy" id="7868"/>
    <lineage>
        <taxon>Eukaryota</taxon>
        <taxon>Metazoa</taxon>
        <taxon>Chordata</taxon>
        <taxon>Craniata</taxon>
        <taxon>Vertebrata</taxon>
        <taxon>Chondrichthyes</taxon>
        <taxon>Holocephali</taxon>
        <taxon>Chimaeriformes</taxon>
        <taxon>Callorhinchidae</taxon>
        <taxon>Callorhinchus</taxon>
    </lineage>
</organism>
<dbReference type="InterPro" id="IPR010345">
    <property type="entry name" value="IL-17_fam"/>
</dbReference>
<evidence type="ECO:0000256" key="2">
    <source>
        <dbReference type="ARBA" id="ARBA00007236"/>
    </source>
</evidence>
<comment type="subcellular location">
    <subcellularLocation>
        <location evidence="1">Secreted</location>
    </subcellularLocation>
</comment>
<keyword evidence="3" id="KW-0964">Secreted</keyword>
<dbReference type="InterPro" id="IPR029034">
    <property type="entry name" value="Cystine-knot_cytokine"/>
</dbReference>
<dbReference type="GO" id="GO:0005125">
    <property type="term" value="F:cytokine activity"/>
    <property type="evidence" value="ECO:0007669"/>
    <property type="project" value="InterPro"/>
</dbReference>
<dbReference type="Proteomes" id="UP000314986">
    <property type="component" value="Unassembled WGS sequence"/>
</dbReference>
<reference evidence="6" key="3">
    <citation type="journal article" date="2014" name="Nature">
        <title>Elephant shark genome provides unique insights into gnathostome evolution.</title>
        <authorList>
            <consortium name="International Elephant Shark Genome Sequencing Consortium"/>
            <person name="Venkatesh B."/>
            <person name="Lee A.P."/>
            <person name="Ravi V."/>
            <person name="Maurya A.K."/>
            <person name="Lian M.M."/>
            <person name="Swann J.B."/>
            <person name="Ohta Y."/>
            <person name="Flajnik M.F."/>
            <person name="Sutoh Y."/>
            <person name="Kasahara M."/>
            <person name="Hoon S."/>
            <person name="Gangu V."/>
            <person name="Roy S.W."/>
            <person name="Irimia M."/>
            <person name="Korzh V."/>
            <person name="Kondrychyn I."/>
            <person name="Lim Z.W."/>
            <person name="Tay B.H."/>
            <person name="Tohari S."/>
            <person name="Kong K.W."/>
            <person name="Ho S."/>
            <person name="Lorente-Galdos B."/>
            <person name="Quilez J."/>
            <person name="Marques-Bonet T."/>
            <person name="Raney B.J."/>
            <person name="Ingham P.W."/>
            <person name="Tay A."/>
            <person name="Hillier L.W."/>
            <person name="Minx P."/>
            <person name="Boehm T."/>
            <person name="Wilson R.K."/>
            <person name="Brenner S."/>
            <person name="Warren W.C."/>
        </authorList>
    </citation>
    <scope>NUCLEOTIDE SEQUENCE [LARGE SCALE GENOMIC DNA]</scope>
</reference>
<reference evidence="6" key="2">
    <citation type="journal article" date="2007" name="PLoS Biol.">
        <title>Survey sequencing and comparative analysis of the elephant shark (Callorhinchus milii) genome.</title>
        <authorList>
            <person name="Venkatesh B."/>
            <person name="Kirkness E.F."/>
            <person name="Loh Y.H."/>
            <person name="Halpern A.L."/>
            <person name="Lee A.P."/>
            <person name="Johnson J."/>
            <person name="Dandona N."/>
            <person name="Viswanathan L.D."/>
            <person name="Tay A."/>
            <person name="Venter J.C."/>
            <person name="Strausberg R.L."/>
            <person name="Brenner S."/>
        </authorList>
    </citation>
    <scope>NUCLEOTIDE SEQUENCE [LARGE SCALE GENOMIC DNA]</scope>
</reference>
<reference evidence="6" key="1">
    <citation type="journal article" date="2006" name="Science">
        <title>Ancient noncoding elements conserved in the human genome.</title>
        <authorList>
            <person name="Venkatesh B."/>
            <person name="Kirkness E.F."/>
            <person name="Loh Y.H."/>
            <person name="Halpern A.L."/>
            <person name="Lee A.P."/>
            <person name="Johnson J."/>
            <person name="Dandona N."/>
            <person name="Viswanathan L.D."/>
            <person name="Tay A."/>
            <person name="Venter J.C."/>
            <person name="Strausberg R.L."/>
            <person name="Brenner S."/>
        </authorList>
    </citation>
    <scope>NUCLEOTIDE SEQUENCE [LARGE SCALE GENOMIC DNA]</scope>
</reference>
<protein>
    <submittedName>
        <fullName evidence="5">Uncharacterized protein</fullName>
    </submittedName>
</protein>
<proteinExistence type="inferred from homology"/>
<dbReference type="Gene3D" id="2.10.90.10">
    <property type="entry name" value="Cystine-knot cytokines"/>
    <property type="match status" value="1"/>
</dbReference>
<dbReference type="SUPFAM" id="SSF57501">
    <property type="entry name" value="Cystine-knot cytokines"/>
    <property type="match status" value="1"/>
</dbReference>
<keyword evidence="4" id="KW-0732">Signal</keyword>
<evidence type="ECO:0000256" key="1">
    <source>
        <dbReference type="ARBA" id="ARBA00004613"/>
    </source>
</evidence>
<evidence type="ECO:0000313" key="5">
    <source>
        <dbReference type="Ensembl" id="ENSCMIP00000001831.1"/>
    </source>
</evidence>
<evidence type="ECO:0000256" key="3">
    <source>
        <dbReference type="ARBA" id="ARBA00022525"/>
    </source>
</evidence>
<dbReference type="GO" id="GO:0005576">
    <property type="term" value="C:extracellular region"/>
    <property type="evidence" value="ECO:0007669"/>
    <property type="project" value="UniProtKB-SubCell"/>
</dbReference>
<dbReference type="Pfam" id="PF06083">
    <property type="entry name" value="IL17"/>
    <property type="match status" value="1"/>
</dbReference>
<dbReference type="GeneTree" id="ENSGT00970000198049"/>
<reference evidence="5" key="4">
    <citation type="submission" date="2025-08" db="UniProtKB">
        <authorList>
            <consortium name="Ensembl"/>
        </authorList>
    </citation>
    <scope>IDENTIFICATION</scope>
</reference>
<dbReference type="AlphaFoldDB" id="A0A4W3GER0"/>
<comment type="similarity">
    <text evidence="2">Belongs to the IL-17 family.</text>
</comment>
<name>A0A4W3GER0_CALMI</name>
<accession>A0A4W3GER0</accession>
<evidence type="ECO:0000313" key="6">
    <source>
        <dbReference type="Proteomes" id="UP000314986"/>
    </source>
</evidence>
<reference evidence="5" key="5">
    <citation type="submission" date="2025-09" db="UniProtKB">
        <authorList>
            <consortium name="Ensembl"/>
        </authorList>
    </citation>
    <scope>IDENTIFICATION</scope>
</reference>
<dbReference type="InParanoid" id="A0A4W3GER0"/>
<dbReference type="STRING" id="7868.ENSCMIP00000001831"/>
<sequence>THKTHIHNTLQRRLEDKIIIPPKTKNNNKLVILNPRLFVGHCCEQLAAAFAHKYTVNSLYSVFYVDPDRYPDIIAMAECIHTHCVTAQGHLDLGLNSRPVQQEMVVLRRQRHGHKLTYLVDKMVVPIACVCVRPQLVQA</sequence>